<evidence type="ECO:0000313" key="2">
    <source>
        <dbReference type="Proteomes" id="UP001138681"/>
    </source>
</evidence>
<keyword evidence="2" id="KW-1185">Reference proteome</keyword>
<evidence type="ECO:0000313" key="1">
    <source>
        <dbReference type="EMBL" id="MBV7258399.1"/>
    </source>
</evidence>
<accession>A0A9X1JLJ2</accession>
<comment type="caution">
    <text evidence="1">The sequence shown here is derived from an EMBL/GenBank/DDBJ whole genome shotgun (WGS) entry which is preliminary data.</text>
</comment>
<dbReference type="InterPro" id="IPR021251">
    <property type="entry name" value="DUF2793"/>
</dbReference>
<protein>
    <submittedName>
        <fullName evidence="1">DUF2793 domain-containing protein</fullName>
    </submittedName>
</protein>
<dbReference type="Pfam" id="PF10983">
    <property type="entry name" value="DUF2793"/>
    <property type="match status" value="1"/>
</dbReference>
<dbReference type="AlphaFoldDB" id="A0A9X1JLJ2"/>
<sequence>MIDGIIQFGVDDSLSAPPSSSSDGAIFRIAPAATGDWAGKDDQIAMRISGAWNYSIPKEGMRVFDRSAQQFLLFKTSWVAPVEPELPTGGAVIDQEARSAVDGVIQALRNAGIFTSAT</sequence>
<organism evidence="1 2">
    <name type="scientific">Erythrobacter crassostreae</name>
    <dbReference type="NCBI Taxonomy" id="2828328"/>
    <lineage>
        <taxon>Bacteria</taxon>
        <taxon>Pseudomonadati</taxon>
        <taxon>Pseudomonadota</taxon>
        <taxon>Alphaproteobacteria</taxon>
        <taxon>Sphingomonadales</taxon>
        <taxon>Erythrobacteraceae</taxon>
        <taxon>Erythrobacter/Porphyrobacter group</taxon>
        <taxon>Erythrobacter</taxon>
    </lineage>
</organism>
<proteinExistence type="predicted"/>
<dbReference type="Proteomes" id="UP001138681">
    <property type="component" value="Unassembled WGS sequence"/>
</dbReference>
<gene>
    <name evidence="1" type="ORF">KCG46_02275</name>
</gene>
<dbReference type="EMBL" id="JAGSPC010000001">
    <property type="protein sequence ID" value="MBV7258399.1"/>
    <property type="molecule type" value="Genomic_DNA"/>
</dbReference>
<reference evidence="1" key="1">
    <citation type="submission" date="2021-04" db="EMBL/GenBank/DDBJ databases">
        <authorList>
            <person name="Pira H."/>
            <person name="Risdian C."/>
            <person name="Wink J."/>
        </authorList>
    </citation>
    <scope>NUCLEOTIDE SEQUENCE</scope>
    <source>
        <strain evidence="1">WH158</strain>
    </source>
</reference>
<name>A0A9X1JLJ2_9SPHN</name>